<proteinExistence type="predicted"/>
<dbReference type="EMBL" id="CP073754">
    <property type="protein sequence ID" value="QWF69485.1"/>
    <property type="molecule type" value="Genomic_DNA"/>
</dbReference>
<accession>A0A975R7Q0</accession>
<dbReference type="PANTHER" id="PTHR30164:SF2">
    <property type="entry name" value="PROTEIN MTFA"/>
    <property type="match status" value="1"/>
</dbReference>
<keyword evidence="2" id="KW-1185">Reference proteome</keyword>
<dbReference type="GO" id="GO:0005829">
    <property type="term" value="C:cytosol"/>
    <property type="evidence" value="ECO:0007669"/>
    <property type="project" value="TreeGrafter"/>
</dbReference>
<evidence type="ECO:0000313" key="2">
    <source>
        <dbReference type="Proteomes" id="UP000676649"/>
    </source>
</evidence>
<name>A0A975R7Q0_9GAMM</name>
<evidence type="ECO:0000313" key="1">
    <source>
        <dbReference type="EMBL" id="QWF69485.1"/>
    </source>
</evidence>
<protein>
    <submittedName>
        <fullName evidence="1">Zinc-dependent peptidase</fullName>
    </submittedName>
</protein>
<dbReference type="Gene3D" id="3.40.390.10">
    <property type="entry name" value="Collagenase (Catalytic Domain)"/>
    <property type="match status" value="1"/>
</dbReference>
<dbReference type="RefSeq" id="WP_215579539.1">
    <property type="nucleotide sequence ID" value="NZ_CP073754.1"/>
</dbReference>
<dbReference type="PANTHER" id="PTHR30164">
    <property type="entry name" value="MTFA PEPTIDASE"/>
    <property type="match status" value="1"/>
</dbReference>
<gene>
    <name evidence="1" type="ORF">KEF85_08825</name>
</gene>
<dbReference type="SUPFAM" id="SSF55486">
    <property type="entry name" value="Metalloproteases ('zincins'), catalytic domain"/>
    <property type="match status" value="1"/>
</dbReference>
<dbReference type="AlphaFoldDB" id="A0A975R7Q0"/>
<reference evidence="1" key="1">
    <citation type="submission" date="2021-04" db="EMBL/GenBank/DDBJ databases">
        <title>Draft genome sequence data of methanotrophic Methylovulum sp. strain S1L and Methylomonas sp. strain S2AM isolated from boreal lake water columns.</title>
        <authorList>
            <person name="Rissanen A.J."/>
            <person name="Mangayil R."/>
            <person name="Svenning M.M."/>
            <person name="Khanongnuch R."/>
        </authorList>
    </citation>
    <scope>NUCLEOTIDE SEQUENCE</scope>
    <source>
        <strain evidence="1">S2AM</strain>
    </source>
</reference>
<dbReference type="GO" id="GO:0008237">
    <property type="term" value="F:metallopeptidase activity"/>
    <property type="evidence" value="ECO:0007669"/>
    <property type="project" value="InterPro"/>
</dbReference>
<dbReference type="CDD" id="cd20169">
    <property type="entry name" value="Peptidase_M90_mtfA"/>
    <property type="match status" value="1"/>
</dbReference>
<dbReference type="InterPro" id="IPR024079">
    <property type="entry name" value="MetalloPept_cat_dom_sf"/>
</dbReference>
<dbReference type="InterPro" id="IPR010384">
    <property type="entry name" value="MtfA_fam"/>
</dbReference>
<dbReference type="KEGG" id="mpad:KEF85_08825"/>
<organism evidence="1 2">
    <name type="scientific">Methylomonas paludis</name>
    <dbReference type="NCBI Taxonomy" id="1173101"/>
    <lineage>
        <taxon>Bacteria</taxon>
        <taxon>Pseudomonadati</taxon>
        <taxon>Pseudomonadota</taxon>
        <taxon>Gammaproteobacteria</taxon>
        <taxon>Methylococcales</taxon>
        <taxon>Methylococcaceae</taxon>
        <taxon>Methylomonas</taxon>
    </lineage>
</organism>
<dbReference type="InterPro" id="IPR042252">
    <property type="entry name" value="MtfA_N"/>
</dbReference>
<sequence length="255" mass="28760">MNCIQRAYRRYILHRHSIPHSEWAAVIEPMAVFSGLSAVEKAHLRELASVFLYHKTIDGAGISITPPMALTIAALACLPVLKLGIGLLTGWRYILIYPDAFYVKRAQTDAYGVVHPQARILSGEAWQNGPVILSWADIHYDVSNPHSGQNVVIHEIAHKLDMLNGRANGMPPLHTCMIITEWTAAFSQAYQALQTSLNHHHHTAINPYAASDPAECFAVCSEYFFCAPAILHQYFPELYRQLQLYYRQDPLLRQN</sequence>
<dbReference type="Gene3D" id="1.10.472.150">
    <property type="entry name" value="Glucose-regulated metallo-peptidase M90, N-terminal domain"/>
    <property type="match status" value="1"/>
</dbReference>
<dbReference type="FunFam" id="3.40.390.10:FF:000012">
    <property type="entry name" value="Protein MtfA"/>
    <property type="match status" value="1"/>
</dbReference>
<dbReference type="Pfam" id="PF06167">
    <property type="entry name" value="Peptidase_M90"/>
    <property type="match status" value="1"/>
</dbReference>
<dbReference type="Proteomes" id="UP000676649">
    <property type="component" value="Chromosome"/>
</dbReference>
<dbReference type="GO" id="GO:0004177">
    <property type="term" value="F:aminopeptidase activity"/>
    <property type="evidence" value="ECO:0007669"/>
    <property type="project" value="TreeGrafter"/>
</dbReference>